<feature type="domain" description="VWFA" evidence="6">
    <location>
        <begin position="95"/>
        <end position="284"/>
    </location>
</feature>
<evidence type="ECO:0000256" key="5">
    <source>
        <dbReference type="SAM" id="Phobius"/>
    </source>
</evidence>
<dbReference type="SUPFAM" id="SSF53300">
    <property type="entry name" value="vWA-like"/>
    <property type="match status" value="1"/>
</dbReference>
<keyword evidence="4 5" id="KW-0472">Membrane</keyword>
<evidence type="ECO:0000256" key="2">
    <source>
        <dbReference type="ARBA" id="ARBA00022692"/>
    </source>
</evidence>
<dbReference type="InterPro" id="IPR036465">
    <property type="entry name" value="vWFA_dom_sf"/>
</dbReference>
<organism evidence="7 8">
    <name type="scientific">Cutibacterium avidum</name>
    <dbReference type="NCBI Taxonomy" id="33010"/>
    <lineage>
        <taxon>Bacteria</taxon>
        <taxon>Bacillati</taxon>
        <taxon>Actinomycetota</taxon>
        <taxon>Actinomycetes</taxon>
        <taxon>Propionibacteriales</taxon>
        <taxon>Propionibacteriaceae</taxon>
        <taxon>Cutibacterium</taxon>
    </lineage>
</organism>
<dbReference type="EMBL" id="NOWI01000008">
    <property type="protein sequence ID" value="RFT43162.1"/>
    <property type="molecule type" value="Genomic_DNA"/>
</dbReference>
<dbReference type="PROSITE" id="PS50234">
    <property type="entry name" value="VWFA"/>
    <property type="match status" value="1"/>
</dbReference>
<evidence type="ECO:0000256" key="3">
    <source>
        <dbReference type="ARBA" id="ARBA00022989"/>
    </source>
</evidence>
<feature type="transmembrane region" description="Helical" evidence="5">
    <location>
        <begin position="64"/>
        <end position="81"/>
    </location>
</feature>
<dbReference type="InterPro" id="IPR050768">
    <property type="entry name" value="UPF0353/GerABKA_families"/>
</dbReference>
<dbReference type="Pfam" id="PF13519">
    <property type="entry name" value="VWA_2"/>
    <property type="match status" value="1"/>
</dbReference>
<dbReference type="Gene3D" id="3.40.50.410">
    <property type="entry name" value="von Willebrand factor, type A domain"/>
    <property type="match status" value="1"/>
</dbReference>
<evidence type="ECO:0000256" key="4">
    <source>
        <dbReference type="ARBA" id="ARBA00023136"/>
    </source>
</evidence>
<feature type="transmembrane region" description="Helical" evidence="5">
    <location>
        <begin position="15"/>
        <end position="34"/>
    </location>
</feature>
<dbReference type="PANTHER" id="PTHR22550:SF5">
    <property type="entry name" value="LEUCINE ZIPPER PROTEIN 4"/>
    <property type="match status" value="1"/>
</dbReference>
<gene>
    <name evidence="7" type="ORF">CHT91_09510</name>
</gene>
<reference evidence="7 8" key="1">
    <citation type="submission" date="2017-07" db="EMBL/GenBank/DDBJ databases">
        <authorList>
            <person name="Sun Z.S."/>
            <person name="Albrecht U."/>
            <person name="Echele G."/>
            <person name="Lee C.C."/>
        </authorList>
    </citation>
    <scope>NUCLEOTIDE SEQUENCE [LARGE SCALE GENOMIC DNA]</scope>
    <source>
        <strain evidence="7 8">P16-029</strain>
    </source>
</reference>
<keyword evidence="3 5" id="KW-1133">Transmembrane helix</keyword>
<evidence type="ECO:0000259" key="6">
    <source>
        <dbReference type="PROSITE" id="PS50234"/>
    </source>
</evidence>
<dbReference type="InterPro" id="IPR002035">
    <property type="entry name" value="VWF_A"/>
</dbReference>
<keyword evidence="1" id="KW-1003">Cell membrane</keyword>
<evidence type="ECO:0000256" key="1">
    <source>
        <dbReference type="ARBA" id="ARBA00022475"/>
    </source>
</evidence>
<proteinExistence type="predicted"/>
<evidence type="ECO:0000313" key="8">
    <source>
        <dbReference type="Proteomes" id="UP000259211"/>
    </source>
</evidence>
<dbReference type="InterPro" id="IPR024163">
    <property type="entry name" value="Aerotolerance_reg_N"/>
</dbReference>
<dbReference type="SMART" id="SM00327">
    <property type="entry name" value="VWA"/>
    <property type="match status" value="1"/>
</dbReference>
<name>A0A3E2DCN4_9ACTN</name>
<dbReference type="PANTHER" id="PTHR22550">
    <property type="entry name" value="SPORE GERMINATION PROTEIN"/>
    <property type="match status" value="1"/>
</dbReference>
<accession>A0A3E2DCN4</accession>
<keyword evidence="2 5" id="KW-0812">Transmembrane</keyword>
<sequence length="324" mass="34821">MTPLFLGLPEVKTPWVLWLLLIIPALLIFYIWALHRSRSTAMRFTNTAILGSVMSRQPQWKRHIAVAAALLCLATTTFAWARPLGIEKVPRDRATIVVAIDASLSMKAEDVSPNRLAAAKAKAKGFINSLPEGFNVSVVSISDHPEIRMPPSTDRPTVLRAVDGIDLQDGTALGGAIDKSIEAVKMTPGAKDSKDPIPAAIVMLSDGGNTQGGSPMVAATRAAAAKVPVYTIAFGTETGYVDLDGNRERVAPDTKLLSAIADRTDGRSWSADSADKLQEVYKQVHSSVGYEPVKKEVTSTWAFYAFCFAVVSGLATLSVAVRWT</sequence>
<comment type="caution">
    <text evidence="7">The sequence shown here is derived from an EMBL/GenBank/DDBJ whole genome shotgun (WGS) entry which is preliminary data.</text>
</comment>
<evidence type="ECO:0000313" key="7">
    <source>
        <dbReference type="EMBL" id="RFT43162.1"/>
    </source>
</evidence>
<feature type="transmembrane region" description="Helical" evidence="5">
    <location>
        <begin position="301"/>
        <end position="321"/>
    </location>
</feature>
<dbReference type="RefSeq" id="WP_117189570.1">
    <property type="nucleotide sequence ID" value="NZ_NOWI01000008.1"/>
</dbReference>
<dbReference type="Pfam" id="PF07584">
    <property type="entry name" value="BatA"/>
    <property type="match status" value="1"/>
</dbReference>
<dbReference type="Proteomes" id="UP000259211">
    <property type="component" value="Unassembled WGS sequence"/>
</dbReference>
<dbReference type="AlphaFoldDB" id="A0A3E2DCN4"/>
<protein>
    <submittedName>
        <fullName evidence="7">Magnesium chelatase</fullName>
    </submittedName>
</protein>